<evidence type="ECO:0000313" key="5">
    <source>
        <dbReference type="Proteomes" id="UP000250557"/>
    </source>
</evidence>
<dbReference type="EMBL" id="CP043451">
    <property type="protein sequence ID" value="QEM02124.1"/>
    <property type="molecule type" value="Genomic_DNA"/>
</dbReference>
<gene>
    <name evidence="1" type="ORF">DIU31_000785</name>
    <name evidence="2" type="ORF">DIU31_015570</name>
    <name evidence="4" type="ORF">J3L21_11920</name>
    <name evidence="3" type="ORF">J3L21_26980</name>
</gene>
<organism evidence="1 5">
    <name type="scientific">Mucilaginibacter rubeus</name>
    <dbReference type="NCBI Taxonomy" id="2027860"/>
    <lineage>
        <taxon>Bacteria</taxon>
        <taxon>Pseudomonadati</taxon>
        <taxon>Bacteroidota</taxon>
        <taxon>Sphingobacteriia</taxon>
        <taxon>Sphingobacteriales</taxon>
        <taxon>Sphingobacteriaceae</taxon>
        <taxon>Mucilaginibacter</taxon>
    </lineage>
</organism>
<name>A0A7Z2HS19_9SPHI</name>
<evidence type="ECO:0000313" key="3">
    <source>
        <dbReference type="EMBL" id="QTE49143.1"/>
    </source>
</evidence>
<keyword evidence="6" id="KW-1185">Reference proteome</keyword>
<proteinExistence type="predicted"/>
<dbReference type="AlphaFoldDB" id="A0A7Z2HS19"/>
<dbReference type="RefSeq" id="WP_112683133.1">
    <property type="nucleotide sequence ID" value="NZ_CP043451.1"/>
</dbReference>
<reference evidence="1 5" key="1">
    <citation type="submission" date="2019-08" db="EMBL/GenBank/DDBJ databases">
        <title>Comparative genome analysis confer to the adaptation heavy metal polluted environment.</title>
        <authorList>
            <person name="Li Y."/>
        </authorList>
    </citation>
    <scope>NUCLEOTIDE SEQUENCE [LARGE SCALE GENOMIC DNA]</scope>
    <source>
        <strain evidence="1 5">P2</strain>
    </source>
</reference>
<dbReference type="Proteomes" id="UP000250557">
    <property type="component" value="Chromosome"/>
</dbReference>
<protein>
    <submittedName>
        <fullName evidence="1">Uncharacterized protein</fullName>
    </submittedName>
</protein>
<evidence type="ECO:0000313" key="1">
    <source>
        <dbReference type="EMBL" id="QEM02124.1"/>
    </source>
</evidence>
<dbReference type="EMBL" id="CP043451">
    <property type="protein sequence ID" value="QEM04862.1"/>
    <property type="molecule type" value="Genomic_DNA"/>
</dbReference>
<dbReference type="EMBL" id="CP071880">
    <property type="protein sequence ID" value="QTE52621.1"/>
    <property type="molecule type" value="Genomic_DNA"/>
</dbReference>
<evidence type="ECO:0000313" key="2">
    <source>
        <dbReference type="EMBL" id="QEM04862.1"/>
    </source>
</evidence>
<evidence type="ECO:0000313" key="4">
    <source>
        <dbReference type="EMBL" id="QTE52621.1"/>
    </source>
</evidence>
<sequence length="77" mass="8627">MGLPINVIRAIVKRKTANNLPSSSQTEILIPIESIAAYKHLSGVDYQLYLKKDCEINLGYEIESITGKIKSPHIQFL</sequence>
<evidence type="ECO:0000313" key="6">
    <source>
        <dbReference type="Proteomes" id="UP000663940"/>
    </source>
</evidence>
<dbReference type="EMBL" id="CP071880">
    <property type="protein sequence ID" value="QTE49143.1"/>
    <property type="molecule type" value="Genomic_DNA"/>
</dbReference>
<accession>A0A7Z2HS19</accession>
<reference evidence="3 6" key="2">
    <citation type="submission" date="2021-03" db="EMBL/GenBank/DDBJ databases">
        <title>Mucilaginibacter strains isolated from gold and copper mining confer multi heavy-metal resistance.</title>
        <authorList>
            <person name="Li Y."/>
        </authorList>
    </citation>
    <scope>NUCLEOTIDE SEQUENCE [LARGE SCALE GENOMIC DNA]</scope>
    <source>
        <strain evidence="3 6">P2-4</strain>
    </source>
</reference>
<dbReference type="Proteomes" id="UP000663940">
    <property type="component" value="Chromosome"/>
</dbReference>